<evidence type="ECO:0000313" key="2">
    <source>
        <dbReference type="Proteomes" id="UP000192907"/>
    </source>
</evidence>
<evidence type="ECO:0000313" key="1">
    <source>
        <dbReference type="EMBL" id="SMF38027.1"/>
    </source>
</evidence>
<proteinExistence type="predicted"/>
<dbReference type="OrthoDB" id="9970462at2"/>
<gene>
    <name evidence="1" type="ORF">SAMN06296036_111123</name>
</gene>
<dbReference type="AlphaFoldDB" id="A0A1Y6C5A8"/>
<dbReference type="RefSeq" id="WP_132320051.1">
    <property type="nucleotide sequence ID" value="NZ_FWZT01000011.1"/>
</dbReference>
<dbReference type="EMBL" id="FWZT01000011">
    <property type="protein sequence ID" value="SMF38027.1"/>
    <property type="molecule type" value="Genomic_DNA"/>
</dbReference>
<keyword evidence="2" id="KW-1185">Reference proteome</keyword>
<accession>A0A1Y6C5A8</accession>
<dbReference type="Proteomes" id="UP000192907">
    <property type="component" value="Unassembled WGS sequence"/>
</dbReference>
<sequence length="529" mass="59608">MRYLRTHIFLCIIAILGIRCGGKGGSGGSGAPSYGPIETSLRITASNNNIPYRLLLAVALKESNLSPQPATTLYNADSVLGMSVGETAFGLSFETLELSVVPENMTLEPQIEAYGRWLRKALDQKQLGLDETVANPDELYDWVWQMAQLHRNGQENRKNVQIVFALEMIDMLNRGATWQDLESGEIITLLPEPNPIAVDRAFSSQIQKNLQLDTQKSEIFSVDYMQLTYSQTVDQQNLPENIRVIHCPFTLSACLEIQHRETEKPEARLQAHYVIPPDQSIVPNPLKIQQHRVPVLLTDTRGQTESIQNAVVIMLVGDSGRYVEGVRQKSNPQWVSNYQLQTLGKIVPGICDLMKQDNPNVNASSCRTPGIPGGVQFQNQGPSETYRWGDIPDYDKNIFWTYVIDQDQLGGIAEFNFVQANRIYQAGSPINFNLKFIRGATKVSLEYMERCENNKVVWTTLQTHFIRDTDDLSIQTMLYARGPNGNGQHFLRALVYGESGKLQGWKVEELFLQNYDENNIVFADLDQCT</sequence>
<reference evidence="2" key="1">
    <citation type="submission" date="2017-04" db="EMBL/GenBank/DDBJ databases">
        <authorList>
            <person name="Varghese N."/>
            <person name="Submissions S."/>
        </authorList>
    </citation>
    <scope>NUCLEOTIDE SEQUENCE [LARGE SCALE GENOMIC DNA]</scope>
    <source>
        <strain evidence="2">RKEM611</strain>
    </source>
</reference>
<organism evidence="1 2">
    <name type="scientific">Pseudobacteriovorax antillogorgiicola</name>
    <dbReference type="NCBI Taxonomy" id="1513793"/>
    <lineage>
        <taxon>Bacteria</taxon>
        <taxon>Pseudomonadati</taxon>
        <taxon>Bdellovibrionota</taxon>
        <taxon>Oligoflexia</taxon>
        <taxon>Oligoflexales</taxon>
        <taxon>Pseudobacteriovoracaceae</taxon>
        <taxon>Pseudobacteriovorax</taxon>
    </lineage>
</organism>
<name>A0A1Y6C5A8_9BACT</name>
<protein>
    <submittedName>
        <fullName evidence="1">Uncharacterized protein</fullName>
    </submittedName>
</protein>